<reference evidence="4" key="1">
    <citation type="submission" date="2018-12" db="EMBL/GenBank/DDBJ databases">
        <title>Tengunoibacter tsumagoiensis gen. nov., sp. nov., Dictyobacter kobayashii sp. nov., D. alpinus sp. nov., and D. joshuensis sp. nov. and description of Dictyobacteraceae fam. nov. within the order Ktedonobacterales isolated from Tengu-no-mugimeshi.</title>
        <authorList>
            <person name="Wang C.M."/>
            <person name="Zheng Y."/>
            <person name="Sakai Y."/>
            <person name="Toyoda A."/>
            <person name="Minakuchi Y."/>
            <person name="Abe K."/>
            <person name="Yokota A."/>
            <person name="Yabe S."/>
        </authorList>
    </citation>
    <scope>NUCLEOTIDE SEQUENCE [LARGE SCALE GENOMIC DNA]</scope>
    <source>
        <strain evidence="4">Uno11</strain>
    </source>
</reference>
<dbReference type="Proteomes" id="UP000287188">
    <property type="component" value="Unassembled WGS sequence"/>
</dbReference>
<dbReference type="Pfam" id="PF07728">
    <property type="entry name" value="AAA_5"/>
    <property type="match status" value="1"/>
</dbReference>
<dbReference type="InterPro" id="IPR003593">
    <property type="entry name" value="AAA+_ATPase"/>
</dbReference>
<dbReference type="InterPro" id="IPR027417">
    <property type="entry name" value="P-loop_NTPase"/>
</dbReference>
<evidence type="ECO:0000313" key="4">
    <source>
        <dbReference type="Proteomes" id="UP000287188"/>
    </source>
</evidence>
<evidence type="ECO:0000256" key="1">
    <source>
        <dbReference type="SAM" id="MobiDB-lite"/>
    </source>
</evidence>
<dbReference type="AlphaFoldDB" id="A0A402AWS9"/>
<dbReference type="GO" id="GO:0005524">
    <property type="term" value="F:ATP binding"/>
    <property type="evidence" value="ECO:0007669"/>
    <property type="project" value="InterPro"/>
</dbReference>
<protein>
    <recommendedName>
        <fullName evidence="2">AAA+ ATPase domain-containing protein</fullName>
    </recommendedName>
</protein>
<dbReference type="EMBL" id="BIFS01000002">
    <property type="protein sequence ID" value="GCE23610.1"/>
    <property type="molecule type" value="Genomic_DNA"/>
</dbReference>
<keyword evidence="4" id="KW-1185">Reference proteome</keyword>
<dbReference type="PANTHER" id="PTHR37291">
    <property type="entry name" value="5-METHYLCYTOSINE-SPECIFIC RESTRICTION ENZYME B"/>
    <property type="match status" value="1"/>
</dbReference>
<dbReference type="InterPro" id="IPR052934">
    <property type="entry name" value="Methyl-DNA_Rec/Restrict_Enz"/>
</dbReference>
<evidence type="ECO:0000313" key="3">
    <source>
        <dbReference type="EMBL" id="GCE23610.1"/>
    </source>
</evidence>
<dbReference type="SUPFAM" id="SSF52540">
    <property type="entry name" value="P-loop containing nucleoside triphosphate hydrolases"/>
    <property type="match status" value="1"/>
</dbReference>
<dbReference type="Gene3D" id="3.40.50.300">
    <property type="entry name" value="P-loop containing nucleotide triphosphate hydrolases"/>
    <property type="match status" value="1"/>
</dbReference>
<feature type="region of interest" description="Disordered" evidence="1">
    <location>
        <begin position="415"/>
        <end position="441"/>
    </location>
</feature>
<dbReference type="GO" id="GO:0016887">
    <property type="term" value="F:ATP hydrolysis activity"/>
    <property type="evidence" value="ECO:0007669"/>
    <property type="project" value="InterPro"/>
</dbReference>
<feature type="region of interest" description="Disordered" evidence="1">
    <location>
        <begin position="779"/>
        <end position="805"/>
    </location>
</feature>
<dbReference type="InterPro" id="IPR011704">
    <property type="entry name" value="ATPase_dyneun-rel_AAA"/>
</dbReference>
<sequence>MVLQIDGSHVLELDERVAQDVMRHYKDLEDSGKLPSRQELATYYRTFRNKFGPEQLASLDGETLLNTMHSHGTTDSLVYWIEFKNDDELPAIFGSISGGSAYKFGLFRRKESGVWITGTPQAPKEISVEEAIVLARQHRDDLIRGCELLDHLPEHADLAAYERLQQDMSRLASSVYNSAWGHKYFSLLYPDKIDDFHSPEYARFHLIKLLLAPPATDGRYITAAYYVAIAHQLQIPVHNLTKVLNERDGRNLHNYWRIGTSGYDDGAPKEGWPAMRDGNCCAIGWSPVGDLSSLTKDDAGVQALVQKLQASYPDRTSAVIGKFRRQLFDFRHNIAIGDLILACDGVTVLGIGQVIGTYEYAAGEKFPHRLPVEWLSIEEWKLSMQNGSFEGKLISVYKMKQPENLINAEKYILEEDKSDGNPPSPKPPITGNQPPEPPKPLPLLTGLMARIQATLARKGQVILYGPPGTGKTYWAESTARELAARSCFKLPFADLTPEQKLTIIGDSQELAGHVRICCFHPAYGYEDFLEGFRPDTANGQMQFAPRAGLFKQLCHDAAQQPKENFYLIIDEINRGDIPRIFGELLLVLEKDKRGKSILLPLTRQQFQVPPNVFILGTMNTADRSIALLDTALRRRFGFIELLPDSSALKKAEVSGIPLGLWLEALNSRICQHVGRDARNLQIGHAYLMEKGLPIEDLAILARVIQDDILPLLEEYCYEDYARLEKIMGSGLIDAKAQVVRHELFEPAQQDGLVQALLAPSPEILTSAQAIAIEEQQAALNEAEENDASLENLEDGEAEQNDGQAQ</sequence>
<proteinExistence type="predicted"/>
<dbReference type="RefSeq" id="WP_218032198.1">
    <property type="nucleotide sequence ID" value="NZ_BIFS01000002.1"/>
</dbReference>
<dbReference type="SMART" id="SM00382">
    <property type="entry name" value="AAA"/>
    <property type="match status" value="1"/>
</dbReference>
<feature type="domain" description="AAA+ ATPase" evidence="2">
    <location>
        <begin position="457"/>
        <end position="646"/>
    </location>
</feature>
<evidence type="ECO:0000259" key="2">
    <source>
        <dbReference type="SMART" id="SM00382"/>
    </source>
</evidence>
<accession>A0A402AWS9</accession>
<gene>
    <name evidence="3" type="ORF">KDK_74100</name>
</gene>
<feature type="compositionally biased region" description="Pro residues" evidence="1">
    <location>
        <begin position="422"/>
        <end position="441"/>
    </location>
</feature>
<dbReference type="PANTHER" id="PTHR37291:SF1">
    <property type="entry name" value="TYPE IV METHYL-DIRECTED RESTRICTION ENZYME ECOKMCRB SUBUNIT"/>
    <property type="match status" value="1"/>
</dbReference>
<organism evidence="3 4">
    <name type="scientific">Dictyobacter kobayashii</name>
    <dbReference type="NCBI Taxonomy" id="2014872"/>
    <lineage>
        <taxon>Bacteria</taxon>
        <taxon>Bacillati</taxon>
        <taxon>Chloroflexota</taxon>
        <taxon>Ktedonobacteria</taxon>
        <taxon>Ktedonobacterales</taxon>
        <taxon>Dictyobacteraceae</taxon>
        <taxon>Dictyobacter</taxon>
    </lineage>
</organism>
<name>A0A402AWS9_9CHLR</name>
<feature type="compositionally biased region" description="Acidic residues" evidence="1">
    <location>
        <begin position="781"/>
        <end position="799"/>
    </location>
</feature>
<comment type="caution">
    <text evidence="3">The sequence shown here is derived from an EMBL/GenBank/DDBJ whole genome shotgun (WGS) entry which is preliminary data.</text>
</comment>